<name>K5WI42_PHACS</name>
<dbReference type="InParanoid" id="K5WI42"/>
<dbReference type="GeneID" id="18908198"/>
<dbReference type="Proteomes" id="UP000008370">
    <property type="component" value="Unassembled WGS sequence"/>
</dbReference>
<evidence type="ECO:0000313" key="4">
    <source>
        <dbReference type="Proteomes" id="UP000008370"/>
    </source>
</evidence>
<feature type="domain" description="DUF6535" evidence="2">
    <location>
        <begin position="2"/>
        <end position="117"/>
    </location>
</feature>
<proteinExistence type="predicted"/>
<accession>K5WI42</accession>
<feature type="transmembrane region" description="Helical" evidence="1">
    <location>
        <begin position="20"/>
        <end position="42"/>
    </location>
</feature>
<feature type="transmembrane region" description="Helical" evidence="1">
    <location>
        <begin position="95"/>
        <end position="114"/>
    </location>
</feature>
<evidence type="ECO:0000313" key="3">
    <source>
        <dbReference type="EMBL" id="EKM49882.1"/>
    </source>
</evidence>
<keyword evidence="1" id="KW-1133">Transmembrane helix</keyword>
<keyword evidence="4" id="KW-1185">Reference proteome</keyword>
<dbReference type="RefSeq" id="XP_007401932.1">
    <property type="nucleotide sequence ID" value="XM_007401870.1"/>
</dbReference>
<dbReference type="AlphaFoldDB" id="K5WI42"/>
<dbReference type="Pfam" id="PF20153">
    <property type="entry name" value="DUF6535"/>
    <property type="match status" value="1"/>
</dbReference>
<dbReference type="KEGG" id="pco:PHACADRAFT_131754"/>
<keyword evidence="1" id="KW-0472">Membrane</keyword>
<dbReference type="STRING" id="650164.K5WI42"/>
<evidence type="ECO:0000256" key="1">
    <source>
        <dbReference type="SAM" id="Phobius"/>
    </source>
</evidence>
<dbReference type="HOGENOM" id="CLU_018688_2_1_1"/>
<keyword evidence="1" id="KW-0812">Transmembrane</keyword>
<dbReference type="InterPro" id="IPR045338">
    <property type="entry name" value="DUF6535"/>
</dbReference>
<dbReference type="EMBL" id="JH930480">
    <property type="protein sequence ID" value="EKM49882.1"/>
    <property type="molecule type" value="Genomic_DNA"/>
</dbReference>
<organism evidence="3 4">
    <name type="scientific">Phanerochaete carnosa (strain HHB-10118-sp)</name>
    <name type="common">White-rot fungus</name>
    <name type="synonym">Peniophora carnosa</name>
    <dbReference type="NCBI Taxonomy" id="650164"/>
    <lineage>
        <taxon>Eukaryota</taxon>
        <taxon>Fungi</taxon>
        <taxon>Dikarya</taxon>
        <taxon>Basidiomycota</taxon>
        <taxon>Agaricomycotina</taxon>
        <taxon>Agaricomycetes</taxon>
        <taxon>Polyporales</taxon>
        <taxon>Phanerochaetaceae</taxon>
        <taxon>Phanerochaete</taxon>
    </lineage>
</organism>
<dbReference type="OrthoDB" id="3269725at2759"/>
<feature type="non-terminal residue" evidence="3">
    <location>
        <position position="1"/>
    </location>
</feature>
<protein>
    <recommendedName>
        <fullName evidence="2">DUF6535 domain-containing protein</fullName>
    </recommendedName>
</protein>
<reference evidence="3 4" key="1">
    <citation type="journal article" date="2012" name="BMC Genomics">
        <title>Comparative genomics of the white-rot fungi, Phanerochaete carnosa and P. chrysosporium, to elucidate the genetic basis of the distinct wood types they colonize.</title>
        <authorList>
            <person name="Suzuki H."/>
            <person name="MacDonald J."/>
            <person name="Syed K."/>
            <person name="Salamov A."/>
            <person name="Hori C."/>
            <person name="Aerts A."/>
            <person name="Henrissat B."/>
            <person name="Wiebenga A."/>
            <person name="vanKuyk P.A."/>
            <person name="Barry K."/>
            <person name="Lindquist E."/>
            <person name="LaButti K."/>
            <person name="Lapidus A."/>
            <person name="Lucas S."/>
            <person name="Coutinho P."/>
            <person name="Gong Y."/>
            <person name="Samejima M."/>
            <person name="Mahadevan R."/>
            <person name="Abou-Zaid M."/>
            <person name="de Vries R.P."/>
            <person name="Igarashi K."/>
            <person name="Yadav J.S."/>
            <person name="Grigoriev I.V."/>
            <person name="Master E.R."/>
        </authorList>
    </citation>
    <scope>NUCLEOTIDE SEQUENCE [LARGE SCALE GENOMIC DNA]</scope>
    <source>
        <strain evidence="3 4">HHB-10118-sp</strain>
    </source>
</reference>
<sequence>MVKTVRDVDMQRVTNTKEDIDTLLVFAGLFSAVVTGFVVTTYPNLQPDDSDEIVFLLRQSLAQNYTVSDGVLRPMAPFPSDPPFEAPLWAIRVNGLWFASLIVSLSTASFGMLVKQW</sequence>
<evidence type="ECO:0000259" key="2">
    <source>
        <dbReference type="Pfam" id="PF20153"/>
    </source>
</evidence>
<gene>
    <name evidence="3" type="ORF">PHACADRAFT_131754</name>
</gene>